<feature type="region of interest" description="Disordered" evidence="1">
    <location>
        <begin position="30"/>
        <end position="65"/>
    </location>
</feature>
<name>A0ABQ6GCI5_9BACL</name>
<accession>A0ABQ6GCI5</accession>
<proteinExistence type="predicted"/>
<protein>
    <recommendedName>
        <fullName evidence="4">Lipoprotein</fullName>
    </recommendedName>
</protein>
<dbReference type="EMBL" id="BSSQ01000006">
    <property type="protein sequence ID" value="GLX67296.1"/>
    <property type="molecule type" value="Genomic_DNA"/>
</dbReference>
<dbReference type="PROSITE" id="PS51257">
    <property type="entry name" value="PROKAR_LIPOPROTEIN"/>
    <property type="match status" value="1"/>
</dbReference>
<reference evidence="2 3" key="1">
    <citation type="submission" date="2023-03" db="EMBL/GenBank/DDBJ databases">
        <title>Draft genome sequence of the bacteria which degrade cell wall of Tricholomamatutake.</title>
        <authorList>
            <person name="Konishi Y."/>
            <person name="Fukuta Y."/>
            <person name="Shirasaka N."/>
        </authorList>
    </citation>
    <scope>NUCLEOTIDE SEQUENCE [LARGE SCALE GENOMIC DNA]</scope>
    <source>
        <strain evidence="3">mu1</strain>
    </source>
</reference>
<evidence type="ECO:0000313" key="3">
    <source>
        <dbReference type="Proteomes" id="UP001157114"/>
    </source>
</evidence>
<sequence length="164" mass="18760">MFYRVAMVMCIIVLVLTGCGQRQEQAQKREQVQEQKQEREQKQKQEQEQEQEQGAGRTPDYSPFLTAGEGELRLVVLVQDKVREETRTVNDMMAAMAGRFTPVVYDVRTVEGKQAAQQLESNSREYPAYYLFNNEQLLAQGKDLSQIAQAAMDYTDRLSIGGTR</sequence>
<evidence type="ECO:0008006" key="4">
    <source>
        <dbReference type="Google" id="ProtNLM"/>
    </source>
</evidence>
<gene>
    <name evidence="2" type="ORF">MU1_16410</name>
</gene>
<keyword evidence="3" id="KW-1185">Reference proteome</keyword>
<feature type="compositionally biased region" description="Basic and acidic residues" evidence="1">
    <location>
        <begin position="30"/>
        <end position="47"/>
    </location>
</feature>
<dbReference type="Proteomes" id="UP001157114">
    <property type="component" value="Unassembled WGS sequence"/>
</dbReference>
<evidence type="ECO:0000256" key="1">
    <source>
        <dbReference type="SAM" id="MobiDB-lite"/>
    </source>
</evidence>
<organism evidence="2 3">
    <name type="scientific">Paenibacillus glycanilyticus</name>
    <dbReference type="NCBI Taxonomy" id="126569"/>
    <lineage>
        <taxon>Bacteria</taxon>
        <taxon>Bacillati</taxon>
        <taxon>Bacillota</taxon>
        <taxon>Bacilli</taxon>
        <taxon>Bacillales</taxon>
        <taxon>Paenibacillaceae</taxon>
        <taxon>Paenibacillus</taxon>
    </lineage>
</organism>
<dbReference type="RefSeq" id="WP_284238043.1">
    <property type="nucleotide sequence ID" value="NZ_BSSQ01000006.1"/>
</dbReference>
<comment type="caution">
    <text evidence="2">The sequence shown here is derived from an EMBL/GenBank/DDBJ whole genome shotgun (WGS) entry which is preliminary data.</text>
</comment>
<evidence type="ECO:0000313" key="2">
    <source>
        <dbReference type="EMBL" id="GLX67296.1"/>
    </source>
</evidence>